<keyword evidence="2" id="KW-1185">Reference proteome</keyword>
<dbReference type="SUPFAM" id="SSF54427">
    <property type="entry name" value="NTF2-like"/>
    <property type="match status" value="1"/>
</dbReference>
<organism evidence="1 2">
    <name type="scientific">Mucilaginibacter celer</name>
    <dbReference type="NCBI Taxonomy" id="2305508"/>
    <lineage>
        <taxon>Bacteria</taxon>
        <taxon>Pseudomonadati</taxon>
        <taxon>Bacteroidota</taxon>
        <taxon>Sphingobacteriia</taxon>
        <taxon>Sphingobacteriales</taxon>
        <taxon>Sphingobacteriaceae</taxon>
        <taxon>Mucilaginibacter</taxon>
    </lineage>
</organism>
<dbReference type="AlphaFoldDB" id="A0A494VMN3"/>
<dbReference type="OrthoDB" id="120422at2"/>
<dbReference type="Gene3D" id="3.10.450.50">
    <property type="match status" value="1"/>
</dbReference>
<sequence length="142" mass="15914">MSAITKYAYSTISCEEDKLKLGNQFLLAFRDRDWNLLRSIITEDCTWCLPGEGELAGESEGADEVIDKAKQFAKKLSLELDHIQYSLNCVALAIQNRSLSKEPTADEHIATVNTIRDGRISGIYTFFSDVPGMRTYFDGVAH</sequence>
<proteinExistence type="predicted"/>
<accession>A0A494VMN3</accession>
<dbReference type="RefSeq" id="WP_119411340.1">
    <property type="nucleotide sequence ID" value="NZ_CP032869.1"/>
</dbReference>
<gene>
    <name evidence="1" type="ORF">HYN43_008770</name>
</gene>
<reference evidence="1 2" key="1">
    <citation type="submission" date="2018-10" db="EMBL/GenBank/DDBJ databases">
        <title>Genome sequencing of Mucilaginibacter sp. HYN0043.</title>
        <authorList>
            <person name="Kim M."/>
            <person name="Yi H."/>
        </authorList>
    </citation>
    <scope>NUCLEOTIDE SEQUENCE [LARGE SCALE GENOMIC DNA]</scope>
    <source>
        <strain evidence="1 2">HYN0043</strain>
    </source>
</reference>
<evidence type="ECO:0000313" key="2">
    <source>
        <dbReference type="Proteomes" id="UP000270046"/>
    </source>
</evidence>
<name>A0A494VMN3_9SPHI</name>
<dbReference type="Proteomes" id="UP000270046">
    <property type="component" value="Chromosome"/>
</dbReference>
<evidence type="ECO:0000313" key="1">
    <source>
        <dbReference type="EMBL" id="AYL95379.1"/>
    </source>
</evidence>
<dbReference type="KEGG" id="muh:HYN43_008770"/>
<protein>
    <submittedName>
        <fullName evidence="1">Nuclear transport factor 2 family protein</fullName>
    </submittedName>
</protein>
<dbReference type="EMBL" id="CP032869">
    <property type="protein sequence ID" value="AYL95379.1"/>
    <property type="molecule type" value="Genomic_DNA"/>
</dbReference>
<dbReference type="InterPro" id="IPR032710">
    <property type="entry name" value="NTF2-like_dom_sf"/>
</dbReference>